<gene>
    <name evidence="1" type="ORF">D4764_16G0003080</name>
</gene>
<organism evidence="1 2">
    <name type="scientific">Takifugu flavidus</name>
    <name type="common">sansaifugu</name>
    <dbReference type="NCBI Taxonomy" id="433684"/>
    <lineage>
        <taxon>Eukaryota</taxon>
        <taxon>Metazoa</taxon>
        <taxon>Chordata</taxon>
        <taxon>Craniata</taxon>
        <taxon>Vertebrata</taxon>
        <taxon>Euteleostomi</taxon>
        <taxon>Actinopterygii</taxon>
        <taxon>Neopterygii</taxon>
        <taxon>Teleostei</taxon>
        <taxon>Neoteleostei</taxon>
        <taxon>Acanthomorphata</taxon>
        <taxon>Eupercaria</taxon>
        <taxon>Tetraodontiformes</taxon>
        <taxon>Tetradontoidea</taxon>
        <taxon>Tetraodontidae</taxon>
        <taxon>Takifugu</taxon>
    </lineage>
</organism>
<sequence>MSSLRGPGGSEESGCEATALEHQLISDASGAKQPSTIIREQESKQKGCYCKENDSAEAQEHASRSLSSDYCWRISR</sequence>
<accession>A0A5C6NYW1</accession>
<proteinExistence type="predicted"/>
<keyword evidence="2" id="KW-1185">Reference proteome</keyword>
<dbReference type="Proteomes" id="UP000324091">
    <property type="component" value="Chromosome 16"/>
</dbReference>
<dbReference type="EMBL" id="RHFK02000008">
    <property type="protein sequence ID" value="TWW71811.1"/>
    <property type="molecule type" value="Genomic_DNA"/>
</dbReference>
<dbReference type="AlphaFoldDB" id="A0A5C6NYW1"/>
<protein>
    <submittedName>
        <fullName evidence="1">Uncharacterized protein</fullName>
    </submittedName>
</protein>
<evidence type="ECO:0000313" key="1">
    <source>
        <dbReference type="EMBL" id="TWW71811.1"/>
    </source>
</evidence>
<reference evidence="1 2" key="1">
    <citation type="submission" date="2019-04" db="EMBL/GenBank/DDBJ databases">
        <title>Chromosome genome assembly for Takifugu flavidus.</title>
        <authorList>
            <person name="Xiao S."/>
        </authorList>
    </citation>
    <scope>NUCLEOTIDE SEQUENCE [LARGE SCALE GENOMIC DNA]</scope>
    <source>
        <strain evidence="1">HTHZ2018</strain>
        <tissue evidence="1">Muscle</tissue>
    </source>
</reference>
<comment type="caution">
    <text evidence="1">The sequence shown here is derived from an EMBL/GenBank/DDBJ whole genome shotgun (WGS) entry which is preliminary data.</text>
</comment>
<name>A0A5C6NYW1_9TELE</name>
<evidence type="ECO:0000313" key="2">
    <source>
        <dbReference type="Proteomes" id="UP000324091"/>
    </source>
</evidence>